<organism evidence="1">
    <name type="scientific">Arundo donax</name>
    <name type="common">Giant reed</name>
    <name type="synonym">Donax arundinaceus</name>
    <dbReference type="NCBI Taxonomy" id="35708"/>
    <lineage>
        <taxon>Eukaryota</taxon>
        <taxon>Viridiplantae</taxon>
        <taxon>Streptophyta</taxon>
        <taxon>Embryophyta</taxon>
        <taxon>Tracheophyta</taxon>
        <taxon>Spermatophyta</taxon>
        <taxon>Magnoliopsida</taxon>
        <taxon>Liliopsida</taxon>
        <taxon>Poales</taxon>
        <taxon>Poaceae</taxon>
        <taxon>PACMAD clade</taxon>
        <taxon>Arundinoideae</taxon>
        <taxon>Arundineae</taxon>
        <taxon>Arundo</taxon>
    </lineage>
</organism>
<dbReference type="EMBL" id="GBRH01204042">
    <property type="protein sequence ID" value="JAD93853.1"/>
    <property type="molecule type" value="Transcribed_RNA"/>
</dbReference>
<accession>A0A0A9E492</accession>
<name>A0A0A9E492_ARUDO</name>
<dbReference type="AlphaFoldDB" id="A0A0A9E492"/>
<sequence>MIIIEVSWQGCIIGLNPKSNRLQCNKGMMLKRVQVRPLIGGAVS</sequence>
<protein>
    <submittedName>
        <fullName evidence="1">Uncharacterized protein</fullName>
    </submittedName>
</protein>
<evidence type="ECO:0000313" key="1">
    <source>
        <dbReference type="EMBL" id="JAD93853.1"/>
    </source>
</evidence>
<reference evidence="1" key="1">
    <citation type="submission" date="2014-09" db="EMBL/GenBank/DDBJ databases">
        <authorList>
            <person name="Magalhaes I.L.F."/>
            <person name="Oliveira U."/>
            <person name="Santos F.R."/>
            <person name="Vidigal T.H.D.A."/>
            <person name="Brescovit A.D."/>
            <person name="Santos A.J."/>
        </authorList>
    </citation>
    <scope>NUCLEOTIDE SEQUENCE</scope>
    <source>
        <tissue evidence="1">Shoot tissue taken approximately 20 cm above the soil surface</tissue>
    </source>
</reference>
<reference evidence="1" key="2">
    <citation type="journal article" date="2015" name="Data Brief">
        <title>Shoot transcriptome of the giant reed, Arundo donax.</title>
        <authorList>
            <person name="Barrero R.A."/>
            <person name="Guerrero F.D."/>
            <person name="Moolhuijzen P."/>
            <person name="Goolsby J.A."/>
            <person name="Tidwell J."/>
            <person name="Bellgard S.E."/>
            <person name="Bellgard M.I."/>
        </authorList>
    </citation>
    <scope>NUCLEOTIDE SEQUENCE</scope>
    <source>
        <tissue evidence="1">Shoot tissue taken approximately 20 cm above the soil surface</tissue>
    </source>
</reference>
<proteinExistence type="predicted"/>